<proteinExistence type="predicted"/>
<organism evidence="2 3">
    <name type="scientific">Funneliformis mosseae</name>
    <name type="common">Endomycorrhizal fungus</name>
    <name type="synonym">Glomus mosseae</name>
    <dbReference type="NCBI Taxonomy" id="27381"/>
    <lineage>
        <taxon>Eukaryota</taxon>
        <taxon>Fungi</taxon>
        <taxon>Fungi incertae sedis</taxon>
        <taxon>Mucoromycota</taxon>
        <taxon>Glomeromycotina</taxon>
        <taxon>Glomeromycetes</taxon>
        <taxon>Glomerales</taxon>
        <taxon>Glomeraceae</taxon>
        <taxon>Funneliformis</taxon>
    </lineage>
</organism>
<reference evidence="2" key="1">
    <citation type="submission" date="2021-06" db="EMBL/GenBank/DDBJ databases">
        <authorList>
            <person name="Kallberg Y."/>
            <person name="Tangrot J."/>
            <person name="Rosling A."/>
        </authorList>
    </citation>
    <scope>NUCLEOTIDE SEQUENCE</scope>
    <source>
        <strain evidence="2">87-6 pot B 2015</strain>
    </source>
</reference>
<evidence type="ECO:0000256" key="1">
    <source>
        <dbReference type="SAM" id="Phobius"/>
    </source>
</evidence>
<dbReference type="Proteomes" id="UP000789375">
    <property type="component" value="Unassembled WGS sequence"/>
</dbReference>
<dbReference type="EMBL" id="CAJVPP010005548">
    <property type="protein sequence ID" value="CAG8666676.1"/>
    <property type="molecule type" value="Genomic_DNA"/>
</dbReference>
<name>A0A9N9E7L6_FUNMO</name>
<protein>
    <submittedName>
        <fullName evidence="2">11369_t:CDS:1</fullName>
    </submittedName>
</protein>
<keyword evidence="1" id="KW-0812">Transmembrane</keyword>
<keyword evidence="1" id="KW-1133">Transmembrane helix</keyword>
<evidence type="ECO:0000313" key="2">
    <source>
        <dbReference type="EMBL" id="CAG8666676.1"/>
    </source>
</evidence>
<keyword evidence="1" id="KW-0472">Membrane</keyword>
<keyword evidence="3" id="KW-1185">Reference proteome</keyword>
<sequence length="220" mass="25059">MFHINRQASLERLRTFKPSRIRIPRNIDEARVASYLSFRFNAYNGALPLNRPIIVSYDTSKRTIPQSICYLVVITFNIYTLLYPFLVHPSPVVHVRYVFAIKLHKPKNERDAQGRRLRAMTARLYTQGAGHQEWDFGTIPIGARIRQNRPIPTTGCTGPGLPAFLIKIPVNEVFFDPATIPPPTGYFPVPIPPGISINPGDTFTIDLYNIQQEVLMSQRN</sequence>
<evidence type="ECO:0000313" key="3">
    <source>
        <dbReference type="Proteomes" id="UP000789375"/>
    </source>
</evidence>
<accession>A0A9N9E7L6</accession>
<comment type="caution">
    <text evidence="2">The sequence shown here is derived from an EMBL/GenBank/DDBJ whole genome shotgun (WGS) entry which is preliminary data.</text>
</comment>
<dbReference type="AlphaFoldDB" id="A0A9N9E7L6"/>
<feature type="transmembrane region" description="Helical" evidence="1">
    <location>
        <begin position="68"/>
        <end position="86"/>
    </location>
</feature>
<gene>
    <name evidence="2" type="ORF">FMOSSE_LOCUS12204</name>
</gene>